<gene>
    <name evidence="1" type="ORF">SAMN02745158_03643</name>
</gene>
<keyword evidence="2" id="KW-1185">Reference proteome</keyword>
<accession>A0A1M5BHK2</accession>
<protein>
    <submittedName>
        <fullName evidence="1">Uncharacterized protein</fullName>
    </submittedName>
</protein>
<dbReference type="Proteomes" id="UP000184245">
    <property type="component" value="Unassembled WGS sequence"/>
</dbReference>
<reference evidence="1 2" key="1">
    <citation type="submission" date="2016-11" db="EMBL/GenBank/DDBJ databases">
        <authorList>
            <person name="Jaros S."/>
            <person name="Januszkiewicz K."/>
            <person name="Wedrychowicz H."/>
        </authorList>
    </citation>
    <scope>NUCLEOTIDE SEQUENCE [LARGE SCALE GENOMIC DNA]</scope>
    <source>
        <strain evidence="1 2">DSM 17459</strain>
    </source>
</reference>
<feature type="non-terminal residue" evidence="1">
    <location>
        <position position="1"/>
    </location>
</feature>
<organism evidence="1 2">
    <name type="scientific">Lactonifactor longoviformis DSM 17459</name>
    <dbReference type="NCBI Taxonomy" id="1122155"/>
    <lineage>
        <taxon>Bacteria</taxon>
        <taxon>Bacillati</taxon>
        <taxon>Bacillota</taxon>
        <taxon>Clostridia</taxon>
        <taxon>Eubacteriales</taxon>
        <taxon>Clostridiaceae</taxon>
        <taxon>Lactonifactor</taxon>
    </lineage>
</organism>
<dbReference type="EMBL" id="FQVI01000027">
    <property type="protein sequence ID" value="SHF41692.1"/>
    <property type="molecule type" value="Genomic_DNA"/>
</dbReference>
<evidence type="ECO:0000313" key="2">
    <source>
        <dbReference type="Proteomes" id="UP000184245"/>
    </source>
</evidence>
<sequence>KHGIPEYFAHQAANSRRKYWYVSGMGAVNRALTKERLINSGFYDLATAYQSVHVNY</sequence>
<evidence type="ECO:0000313" key="1">
    <source>
        <dbReference type="EMBL" id="SHF41692.1"/>
    </source>
</evidence>
<name>A0A1M5BHK2_9CLOT</name>
<proteinExistence type="predicted"/>
<dbReference type="AlphaFoldDB" id="A0A1M5BHK2"/>